<dbReference type="PANTHER" id="PTHR43066:SF21">
    <property type="entry name" value="UBIQUITIN-ASSOCIATED DOMAIN-CONTAINING PROTEIN 2"/>
    <property type="match status" value="1"/>
</dbReference>
<evidence type="ECO:0000256" key="2">
    <source>
        <dbReference type="ARBA" id="ARBA00022692"/>
    </source>
</evidence>
<dbReference type="PANTHER" id="PTHR43066">
    <property type="entry name" value="RHOMBOID-RELATED PROTEIN"/>
    <property type="match status" value="1"/>
</dbReference>
<dbReference type="PROSITE" id="PS51140">
    <property type="entry name" value="CUE"/>
    <property type="match status" value="1"/>
</dbReference>
<evidence type="ECO:0000256" key="3">
    <source>
        <dbReference type="ARBA" id="ARBA00022989"/>
    </source>
</evidence>
<evidence type="ECO:0000313" key="8">
    <source>
        <dbReference type="EMBL" id="KAH8096715.1"/>
    </source>
</evidence>
<dbReference type="Gene3D" id="1.20.1540.10">
    <property type="entry name" value="Rhomboid-like"/>
    <property type="match status" value="1"/>
</dbReference>
<comment type="subcellular location">
    <subcellularLocation>
        <location evidence="1">Membrane</location>
        <topology evidence="1">Multi-pass membrane protein</topology>
    </subcellularLocation>
</comment>
<gene>
    <name evidence="8" type="ORF">BXZ70DRAFT_945936</name>
</gene>
<dbReference type="OrthoDB" id="272778at2759"/>
<dbReference type="AlphaFoldDB" id="A0A8K0XNW1"/>
<sequence>MSFEHASVSKALMLGIALTSVTAGIFDIKHYLHLQLVPHISRHHQYWRLFTHHLACANSSDLFLTELLLYNVAVHIERTFGSVKFASFLSIAVAINTIIEFLAMLVLRPLPYFGTSFNFIPSGPTALVFSIVYQYLRLIPYAYQFKVFGISMSDKVWTYAIALQLAISYVPATLMPVVVGLSTGCIYRADILSLKGWRISHKLVRFSREWIGSQLGEERPIRRTNRVLPQRRVRRDGQDGNDEIITTARPSDSRRQAATSAEPESALRTTLPPETPTPEEAPPSGGVVRQWMSELTGASRPTAAGGGTVRVPSDAEVQMLTGMFPDIARDVLLGVLQRSPNIEAATETLLSSQSHAE</sequence>
<evidence type="ECO:0000256" key="4">
    <source>
        <dbReference type="ARBA" id="ARBA00023136"/>
    </source>
</evidence>
<dbReference type="GO" id="GO:0043130">
    <property type="term" value="F:ubiquitin binding"/>
    <property type="evidence" value="ECO:0007669"/>
    <property type="project" value="InterPro"/>
</dbReference>
<dbReference type="EMBL" id="JAEVFJ010000023">
    <property type="protein sequence ID" value="KAH8096715.1"/>
    <property type="molecule type" value="Genomic_DNA"/>
</dbReference>
<comment type="caution">
    <text evidence="8">The sequence shown here is derived from an EMBL/GenBank/DDBJ whole genome shotgun (WGS) entry which is preliminary data.</text>
</comment>
<evidence type="ECO:0000313" key="9">
    <source>
        <dbReference type="Proteomes" id="UP000813824"/>
    </source>
</evidence>
<keyword evidence="4 6" id="KW-0472">Membrane</keyword>
<feature type="region of interest" description="Disordered" evidence="5">
    <location>
        <begin position="226"/>
        <end position="286"/>
    </location>
</feature>
<proteinExistence type="predicted"/>
<protein>
    <recommendedName>
        <fullName evidence="7">CUE domain-containing protein</fullName>
    </recommendedName>
</protein>
<evidence type="ECO:0000256" key="5">
    <source>
        <dbReference type="SAM" id="MobiDB-lite"/>
    </source>
</evidence>
<dbReference type="GO" id="GO:0004252">
    <property type="term" value="F:serine-type endopeptidase activity"/>
    <property type="evidence" value="ECO:0007669"/>
    <property type="project" value="TreeGrafter"/>
</dbReference>
<feature type="transmembrane region" description="Helical" evidence="6">
    <location>
        <begin position="119"/>
        <end position="136"/>
    </location>
</feature>
<keyword evidence="2 6" id="KW-0812">Transmembrane</keyword>
<reference evidence="8" key="1">
    <citation type="journal article" date="2021" name="New Phytol.">
        <title>Evolutionary innovations through gain and loss of genes in the ectomycorrhizal Boletales.</title>
        <authorList>
            <person name="Wu G."/>
            <person name="Miyauchi S."/>
            <person name="Morin E."/>
            <person name="Kuo A."/>
            <person name="Drula E."/>
            <person name="Varga T."/>
            <person name="Kohler A."/>
            <person name="Feng B."/>
            <person name="Cao Y."/>
            <person name="Lipzen A."/>
            <person name="Daum C."/>
            <person name="Hundley H."/>
            <person name="Pangilinan J."/>
            <person name="Johnson J."/>
            <person name="Barry K."/>
            <person name="LaButti K."/>
            <person name="Ng V."/>
            <person name="Ahrendt S."/>
            <person name="Min B."/>
            <person name="Choi I.G."/>
            <person name="Park H."/>
            <person name="Plett J.M."/>
            <person name="Magnuson J."/>
            <person name="Spatafora J.W."/>
            <person name="Nagy L.G."/>
            <person name="Henrissat B."/>
            <person name="Grigoriev I.V."/>
            <person name="Yang Z.L."/>
            <person name="Xu J."/>
            <person name="Martin F.M."/>
        </authorList>
    </citation>
    <scope>NUCLEOTIDE SEQUENCE</scope>
    <source>
        <strain evidence="8">KKN 215</strain>
    </source>
</reference>
<dbReference type="InterPro" id="IPR035952">
    <property type="entry name" value="Rhomboid-like_sf"/>
</dbReference>
<dbReference type="Pfam" id="PF02845">
    <property type="entry name" value="CUE"/>
    <property type="match status" value="1"/>
</dbReference>
<keyword evidence="3 6" id="KW-1133">Transmembrane helix</keyword>
<keyword evidence="9" id="KW-1185">Reference proteome</keyword>
<dbReference type="Proteomes" id="UP000813824">
    <property type="component" value="Unassembled WGS sequence"/>
</dbReference>
<dbReference type="InterPro" id="IPR003892">
    <property type="entry name" value="CUE"/>
</dbReference>
<accession>A0A8K0XNW1</accession>
<feature type="transmembrane region" description="Helical" evidence="6">
    <location>
        <begin position="156"/>
        <end position="179"/>
    </location>
</feature>
<feature type="domain" description="CUE" evidence="7">
    <location>
        <begin position="312"/>
        <end position="355"/>
    </location>
</feature>
<dbReference type="CDD" id="cd14279">
    <property type="entry name" value="CUE"/>
    <property type="match status" value="1"/>
</dbReference>
<organism evidence="8 9">
    <name type="scientific">Cristinia sonorae</name>
    <dbReference type="NCBI Taxonomy" id="1940300"/>
    <lineage>
        <taxon>Eukaryota</taxon>
        <taxon>Fungi</taxon>
        <taxon>Dikarya</taxon>
        <taxon>Basidiomycota</taxon>
        <taxon>Agaricomycotina</taxon>
        <taxon>Agaricomycetes</taxon>
        <taxon>Agaricomycetidae</taxon>
        <taxon>Agaricales</taxon>
        <taxon>Pleurotineae</taxon>
        <taxon>Stephanosporaceae</taxon>
        <taxon>Cristinia</taxon>
    </lineage>
</organism>
<evidence type="ECO:0000259" key="7">
    <source>
        <dbReference type="PROSITE" id="PS51140"/>
    </source>
</evidence>
<evidence type="ECO:0000256" key="6">
    <source>
        <dbReference type="SAM" id="Phobius"/>
    </source>
</evidence>
<evidence type="ECO:0000256" key="1">
    <source>
        <dbReference type="ARBA" id="ARBA00004141"/>
    </source>
</evidence>
<dbReference type="GO" id="GO:0016020">
    <property type="term" value="C:membrane"/>
    <property type="evidence" value="ECO:0007669"/>
    <property type="project" value="UniProtKB-SubCell"/>
</dbReference>
<name>A0A8K0XNW1_9AGAR</name>
<feature type="transmembrane region" description="Helical" evidence="6">
    <location>
        <begin position="85"/>
        <end position="107"/>
    </location>
</feature>
<dbReference type="SUPFAM" id="SSF144091">
    <property type="entry name" value="Rhomboid-like"/>
    <property type="match status" value="1"/>
</dbReference>